<keyword evidence="1" id="KW-0812">Transmembrane</keyword>
<gene>
    <name evidence="2" type="ORF">DPMN_179561</name>
</gene>
<protein>
    <submittedName>
        <fullName evidence="2">Uncharacterized protein</fullName>
    </submittedName>
</protein>
<dbReference type="Proteomes" id="UP000828390">
    <property type="component" value="Unassembled WGS sequence"/>
</dbReference>
<comment type="caution">
    <text evidence="2">The sequence shown here is derived from an EMBL/GenBank/DDBJ whole genome shotgun (WGS) entry which is preliminary data.</text>
</comment>
<evidence type="ECO:0000256" key="1">
    <source>
        <dbReference type="SAM" id="Phobius"/>
    </source>
</evidence>
<reference evidence="2" key="1">
    <citation type="journal article" date="2019" name="bioRxiv">
        <title>The Genome of the Zebra Mussel, Dreissena polymorpha: A Resource for Invasive Species Research.</title>
        <authorList>
            <person name="McCartney M.A."/>
            <person name="Auch B."/>
            <person name="Kono T."/>
            <person name="Mallez S."/>
            <person name="Zhang Y."/>
            <person name="Obille A."/>
            <person name="Becker A."/>
            <person name="Abrahante J.E."/>
            <person name="Garbe J."/>
            <person name="Badalamenti J.P."/>
            <person name="Herman A."/>
            <person name="Mangelson H."/>
            <person name="Liachko I."/>
            <person name="Sullivan S."/>
            <person name="Sone E.D."/>
            <person name="Koren S."/>
            <person name="Silverstein K.A.T."/>
            <person name="Beckman K.B."/>
            <person name="Gohl D.M."/>
        </authorList>
    </citation>
    <scope>NUCLEOTIDE SEQUENCE</scope>
    <source>
        <strain evidence="2">Duluth1</strain>
        <tissue evidence="2">Whole animal</tissue>
    </source>
</reference>
<sequence length="97" mass="11267">MCDDVLHQVLLENHMFKFFNVFYLIAIINLIYVTFIQIRLKPEKCSKVIIACAVLHNLAKLWGESKVLPEDKLRYVETPAYIGHQDGRGIRDHIANN</sequence>
<dbReference type="AlphaFoldDB" id="A0A9D4EEZ5"/>
<evidence type="ECO:0000313" key="2">
    <source>
        <dbReference type="EMBL" id="KAH3778108.1"/>
    </source>
</evidence>
<feature type="transmembrane region" description="Helical" evidence="1">
    <location>
        <begin position="20"/>
        <end position="38"/>
    </location>
</feature>
<organism evidence="2 3">
    <name type="scientific">Dreissena polymorpha</name>
    <name type="common">Zebra mussel</name>
    <name type="synonym">Mytilus polymorpha</name>
    <dbReference type="NCBI Taxonomy" id="45954"/>
    <lineage>
        <taxon>Eukaryota</taxon>
        <taxon>Metazoa</taxon>
        <taxon>Spiralia</taxon>
        <taxon>Lophotrochozoa</taxon>
        <taxon>Mollusca</taxon>
        <taxon>Bivalvia</taxon>
        <taxon>Autobranchia</taxon>
        <taxon>Heteroconchia</taxon>
        <taxon>Euheterodonta</taxon>
        <taxon>Imparidentia</taxon>
        <taxon>Neoheterodontei</taxon>
        <taxon>Myida</taxon>
        <taxon>Dreissenoidea</taxon>
        <taxon>Dreissenidae</taxon>
        <taxon>Dreissena</taxon>
    </lineage>
</organism>
<proteinExistence type="predicted"/>
<evidence type="ECO:0000313" key="3">
    <source>
        <dbReference type="Proteomes" id="UP000828390"/>
    </source>
</evidence>
<reference evidence="2" key="2">
    <citation type="submission" date="2020-11" db="EMBL/GenBank/DDBJ databases">
        <authorList>
            <person name="McCartney M.A."/>
            <person name="Auch B."/>
            <person name="Kono T."/>
            <person name="Mallez S."/>
            <person name="Becker A."/>
            <person name="Gohl D.M."/>
            <person name="Silverstein K.A.T."/>
            <person name="Koren S."/>
            <person name="Bechman K.B."/>
            <person name="Herman A."/>
            <person name="Abrahante J.E."/>
            <person name="Garbe J."/>
        </authorList>
    </citation>
    <scope>NUCLEOTIDE SEQUENCE</scope>
    <source>
        <strain evidence="2">Duluth1</strain>
        <tissue evidence="2">Whole animal</tissue>
    </source>
</reference>
<dbReference type="EMBL" id="JAIWYP010000009">
    <property type="protein sequence ID" value="KAH3778108.1"/>
    <property type="molecule type" value="Genomic_DNA"/>
</dbReference>
<name>A0A9D4EEZ5_DREPO</name>
<keyword evidence="1" id="KW-1133">Transmembrane helix</keyword>
<keyword evidence="3" id="KW-1185">Reference proteome</keyword>
<keyword evidence="1" id="KW-0472">Membrane</keyword>
<accession>A0A9D4EEZ5</accession>